<organism evidence="3 4">
    <name type="scientific">Fredinandcohnia quinoae</name>
    <dbReference type="NCBI Taxonomy" id="2918902"/>
    <lineage>
        <taxon>Bacteria</taxon>
        <taxon>Bacillati</taxon>
        <taxon>Bacillota</taxon>
        <taxon>Bacilli</taxon>
        <taxon>Bacillales</taxon>
        <taxon>Bacillaceae</taxon>
        <taxon>Fredinandcohnia</taxon>
    </lineage>
</organism>
<protein>
    <submittedName>
        <fullName evidence="3">DUF6366 family protein</fullName>
    </submittedName>
</protein>
<feature type="transmembrane region" description="Helical" evidence="2">
    <location>
        <begin position="35"/>
        <end position="58"/>
    </location>
</feature>
<proteinExistence type="predicted"/>
<evidence type="ECO:0000256" key="2">
    <source>
        <dbReference type="SAM" id="Phobius"/>
    </source>
</evidence>
<keyword evidence="2" id="KW-1133">Transmembrane helix</keyword>
<gene>
    <name evidence="3" type="ORF">MJG50_21325</name>
</gene>
<keyword evidence="2" id="KW-0472">Membrane</keyword>
<dbReference type="AlphaFoldDB" id="A0AAW5EDS4"/>
<dbReference type="InterPro" id="IPR045946">
    <property type="entry name" value="DUF6366"/>
</dbReference>
<evidence type="ECO:0000256" key="1">
    <source>
        <dbReference type="SAM" id="MobiDB-lite"/>
    </source>
</evidence>
<dbReference type="Proteomes" id="UP001431131">
    <property type="component" value="Unassembled WGS sequence"/>
</dbReference>
<keyword evidence="4" id="KW-1185">Reference proteome</keyword>
<dbReference type="RefSeq" id="WP_240257796.1">
    <property type="nucleotide sequence ID" value="NZ_JAKTTI010000060.1"/>
</dbReference>
<keyword evidence="2" id="KW-0812">Transmembrane</keyword>
<evidence type="ECO:0000313" key="4">
    <source>
        <dbReference type="Proteomes" id="UP001431131"/>
    </source>
</evidence>
<accession>A0AAW5EDS4</accession>
<reference evidence="3" key="1">
    <citation type="submission" date="2022-02" db="EMBL/GenBank/DDBJ databases">
        <title>Fredinandcohnia quinoae sp. nov. isolated from Chenopodium quinoa seeds.</title>
        <authorList>
            <person name="Saati-Santamaria Z."/>
            <person name="Flores-Felix J.D."/>
            <person name="Igual J.M."/>
            <person name="Velazquez E."/>
            <person name="Garcia-Fraile P."/>
            <person name="Martinez-Molina E."/>
        </authorList>
    </citation>
    <scope>NUCLEOTIDE SEQUENCE</scope>
    <source>
        <strain evidence="3">SECRCQ15</strain>
    </source>
</reference>
<comment type="caution">
    <text evidence="3">The sequence shown here is derived from an EMBL/GenBank/DDBJ whole genome shotgun (WGS) entry which is preliminary data.</text>
</comment>
<dbReference type="Pfam" id="PF19893">
    <property type="entry name" value="DUF6366"/>
    <property type="match status" value="1"/>
</dbReference>
<name>A0AAW5EDS4_9BACI</name>
<feature type="region of interest" description="Disordered" evidence="1">
    <location>
        <begin position="1"/>
        <end position="20"/>
    </location>
</feature>
<sequence length="63" mass="6957">MENEEEILRGNERKRIPTSNLSDSVNRSMYGEPSAIARGGCLAKIITLLIVVLGVIFLSKCSY</sequence>
<feature type="compositionally biased region" description="Basic and acidic residues" evidence="1">
    <location>
        <begin position="1"/>
        <end position="15"/>
    </location>
</feature>
<dbReference type="EMBL" id="JAKTTI010000060">
    <property type="protein sequence ID" value="MCH1627880.1"/>
    <property type="molecule type" value="Genomic_DNA"/>
</dbReference>
<evidence type="ECO:0000313" key="3">
    <source>
        <dbReference type="EMBL" id="MCH1627880.1"/>
    </source>
</evidence>